<name>A0A0P9FDB5_9CHLR</name>
<dbReference type="AlphaFoldDB" id="A0A0P9FDB5"/>
<evidence type="ECO:0000313" key="1">
    <source>
        <dbReference type="EMBL" id="KPV54688.1"/>
    </source>
</evidence>
<protein>
    <submittedName>
        <fullName evidence="1">Uncharacterized protein</fullName>
    </submittedName>
</protein>
<proteinExistence type="predicted"/>
<keyword evidence="2" id="KW-1185">Reference proteome</keyword>
<dbReference type="EMBL" id="LJCR01000023">
    <property type="protein sequence ID" value="KPV54688.1"/>
    <property type="molecule type" value="Genomic_DNA"/>
</dbReference>
<comment type="caution">
    <text evidence="1">The sequence shown here is derived from an EMBL/GenBank/DDBJ whole genome shotgun (WGS) entry which is preliminary data.</text>
</comment>
<gene>
    <name evidence="1" type="ORF">SE17_02110</name>
</gene>
<organism evidence="1 2">
    <name type="scientific">Kouleothrix aurantiaca</name>
    <dbReference type="NCBI Taxonomy" id="186479"/>
    <lineage>
        <taxon>Bacteria</taxon>
        <taxon>Bacillati</taxon>
        <taxon>Chloroflexota</taxon>
        <taxon>Chloroflexia</taxon>
        <taxon>Chloroflexales</taxon>
        <taxon>Roseiflexineae</taxon>
        <taxon>Roseiflexaceae</taxon>
        <taxon>Kouleothrix</taxon>
    </lineage>
</organism>
<sequence>MRDLPDSSVRTKRYKTPFYLYIGSASGSILLWQTKRSAMNDDLAQQKPGAGTSAPTRRINVALDQALLRRCAPYGSQTEVVEQALRAFFAAPDTAVPRSTVLRETVGTTSVDRQLIMAVKWFALDREVERGRRVSQRAVIEEIVRAYLDARDAESRG</sequence>
<accession>A0A0P9FDB5</accession>
<reference evidence="1 2" key="1">
    <citation type="submission" date="2015-09" db="EMBL/GenBank/DDBJ databases">
        <title>Draft genome sequence of Kouleothrix aurantiaca JCM 19913.</title>
        <authorList>
            <person name="Hemp J."/>
        </authorList>
    </citation>
    <scope>NUCLEOTIDE SEQUENCE [LARGE SCALE GENOMIC DNA]</scope>
    <source>
        <strain evidence="1 2">COM-B</strain>
    </source>
</reference>
<evidence type="ECO:0000313" key="2">
    <source>
        <dbReference type="Proteomes" id="UP000050509"/>
    </source>
</evidence>
<dbReference type="Proteomes" id="UP000050509">
    <property type="component" value="Unassembled WGS sequence"/>
</dbReference>